<comment type="caution">
    <text evidence="3">The sequence shown here is derived from an EMBL/GenBank/DDBJ whole genome shotgun (WGS) entry which is preliminary data.</text>
</comment>
<feature type="active site" description="Proton acceptor" evidence="1">
    <location>
        <position position="30"/>
    </location>
</feature>
<dbReference type="Pfam" id="PF01928">
    <property type="entry name" value="CYTH"/>
    <property type="match status" value="1"/>
</dbReference>
<dbReference type="PIRSF" id="PIRSF016487">
    <property type="entry name" value="CYTH_UCP016487"/>
    <property type="match status" value="1"/>
</dbReference>
<dbReference type="PANTHER" id="PTHR40114:SF1">
    <property type="entry name" value="SLR0698 PROTEIN"/>
    <property type="match status" value="1"/>
</dbReference>
<dbReference type="PANTHER" id="PTHR40114">
    <property type="entry name" value="SLR0698 PROTEIN"/>
    <property type="match status" value="1"/>
</dbReference>
<dbReference type="InterPro" id="IPR012042">
    <property type="entry name" value="NeuTTM/CthTTM-like"/>
</dbReference>
<dbReference type="STRING" id="36856.ATB98_02570"/>
<sequence>MAKEIERKFLVATDGWRQNADKGIRLRQAYIVTMDDRSLRVRIHGNKRARLTIKIGKSSLVRNEYEYDLPIDDARELLTQAVGIVIEKRRYRVPYKGFTWEVDVYEGALEGLVVAEVEMKRETDLPDLPAWLGREITGDRRYSNQSLATEGLLETQP</sequence>
<dbReference type="Proteomes" id="UP000078507">
    <property type="component" value="Unassembled WGS sequence"/>
</dbReference>
<name>A0A178XLS7_SINSA</name>
<dbReference type="Gene3D" id="2.40.320.10">
    <property type="entry name" value="Hypothetical Protein Pfu-838710-001"/>
    <property type="match status" value="1"/>
</dbReference>
<proteinExistence type="predicted"/>
<accession>A0A178XLS7</accession>
<organism evidence="3 4">
    <name type="scientific">Sinorhizobium saheli</name>
    <dbReference type="NCBI Taxonomy" id="36856"/>
    <lineage>
        <taxon>Bacteria</taxon>
        <taxon>Pseudomonadati</taxon>
        <taxon>Pseudomonadota</taxon>
        <taxon>Alphaproteobacteria</taxon>
        <taxon>Hyphomicrobiales</taxon>
        <taxon>Rhizobiaceae</taxon>
        <taxon>Sinorhizobium/Ensifer group</taxon>
        <taxon>Sinorhizobium</taxon>
    </lineage>
</organism>
<dbReference type="SMART" id="SM01118">
    <property type="entry name" value="CYTH"/>
    <property type="match status" value="1"/>
</dbReference>
<dbReference type="AlphaFoldDB" id="A0A178XLS7"/>
<dbReference type="CDD" id="cd07891">
    <property type="entry name" value="CYTH-like_CthTTM-like_1"/>
    <property type="match status" value="1"/>
</dbReference>
<evidence type="ECO:0000313" key="4">
    <source>
        <dbReference type="Proteomes" id="UP000078507"/>
    </source>
</evidence>
<dbReference type="RefSeq" id="WP_066878782.1">
    <property type="nucleotide sequence ID" value="NZ_LNQB01000099.1"/>
</dbReference>
<dbReference type="InterPro" id="IPR033469">
    <property type="entry name" value="CYTH-like_dom_sf"/>
</dbReference>
<dbReference type="SUPFAM" id="SSF55154">
    <property type="entry name" value="CYTH-like phosphatases"/>
    <property type="match status" value="1"/>
</dbReference>
<evidence type="ECO:0000313" key="3">
    <source>
        <dbReference type="EMBL" id="OAP35753.1"/>
    </source>
</evidence>
<evidence type="ECO:0000259" key="2">
    <source>
        <dbReference type="PROSITE" id="PS51707"/>
    </source>
</evidence>
<gene>
    <name evidence="3" type="ORF">ATB98_02570</name>
</gene>
<dbReference type="PROSITE" id="PS51707">
    <property type="entry name" value="CYTH"/>
    <property type="match status" value="1"/>
</dbReference>
<feature type="domain" description="CYTH" evidence="2">
    <location>
        <begin position="2"/>
        <end position="149"/>
    </location>
</feature>
<evidence type="ECO:0000256" key="1">
    <source>
        <dbReference type="PIRSR" id="PIRSR016487-1"/>
    </source>
</evidence>
<dbReference type="OrthoDB" id="9805588at2"/>
<dbReference type="EMBL" id="LNQB01000099">
    <property type="protein sequence ID" value="OAP35753.1"/>
    <property type="molecule type" value="Genomic_DNA"/>
</dbReference>
<protein>
    <submittedName>
        <fullName evidence="3">Adenylate cyclase</fullName>
    </submittedName>
</protein>
<dbReference type="InterPro" id="IPR023577">
    <property type="entry name" value="CYTH_domain"/>
</dbReference>
<keyword evidence="4" id="KW-1185">Reference proteome</keyword>
<reference evidence="3 4" key="1">
    <citation type="submission" date="2015-11" db="EMBL/GenBank/DDBJ databases">
        <title>Ensifer anhuiense sp. nov., an effective nitrogen fixation bacterium with Glycine soja.</title>
        <authorList>
            <person name="Yan H."/>
            <person name="Chen W."/>
        </authorList>
    </citation>
    <scope>NUCLEOTIDE SEQUENCE [LARGE SCALE GENOMIC DNA]</scope>
    <source>
        <strain evidence="3 4">LMG 7837</strain>
    </source>
</reference>